<reference evidence="3" key="1">
    <citation type="submission" date="2022-11" db="UniProtKB">
        <authorList>
            <consortium name="EnsemblMetazoa"/>
        </authorList>
    </citation>
    <scope>IDENTIFICATION</scope>
</reference>
<keyword evidence="2" id="KW-0812">Transmembrane</keyword>
<feature type="transmembrane region" description="Helical" evidence="2">
    <location>
        <begin position="124"/>
        <end position="147"/>
    </location>
</feature>
<accession>A0A913XPL6</accession>
<dbReference type="Proteomes" id="UP000887567">
    <property type="component" value="Unplaced"/>
</dbReference>
<keyword evidence="4" id="KW-1185">Reference proteome</keyword>
<dbReference type="RefSeq" id="XP_020907649.2">
    <property type="nucleotide sequence ID" value="XM_021051990.2"/>
</dbReference>
<feature type="transmembrane region" description="Helical" evidence="2">
    <location>
        <begin position="65"/>
        <end position="83"/>
    </location>
</feature>
<dbReference type="EnsemblMetazoa" id="XM_021051990.2">
    <property type="protein sequence ID" value="XP_020907649.2"/>
    <property type="gene ID" value="LOC110245702"/>
</dbReference>
<dbReference type="GeneID" id="110245702"/>
<feature type="transmembrane region" description="Helical" evidence="2">
    <location>
        <begin position="208"/>
        <end position="234"/>
    </location>
</feature>
<proteinExistence type="predicted"/>
<feature type="compositionally biased region" description="Basic and acidic residues" evidence="1">
    <location>
        <begin position="10"/>
        <end position="36"/>
    </location>
</feature>
<evidence type="ECO:0000313" key="3">
    <source>
        <dbReference type="EnsemblMetazoa" id="XP_020907649.2"/>
    </source>
</evidence>
<dbReference type="OrthoDB" id="5956436at2759"/>
<name>A0A913XPL6_EXADI</name>
<evidence type="ECO:0000256" key="2">
    <source>
        <dbReference type="SAM" id="Phobius"/>
    </source>
</evidence>
<keyword evidence="2" id="KW-1133">Transmembrane helix</keyword>
<evidence type="ECO:0000256" key="1">
    <source>
        <dbReference type="SAM" id="MobiDB-lite"/>
    </source>
</evidence>
<organism evidence="3 4">
    <name type="scientific">Exaiptasia diaphana</name>
    <name type="common">Tropical sea anemone</name>
    <name type="synonym">Aiptasia pulchella</name>
    <dbReference type="NCBI Taxonomy" id="2652724"/>
    <lineage>
        <taxon>Eukaryota</taxon>
        <taxon>Metazoa</taxon>
        <taxon>Cnidaria</taxon>
        <taxon>Anthozoa</taxon>
        <taxon>Hexacorallia</taxon>
        <taxon>Actiniaria</taxon>
        <taxon>Aiptasiidae</taxon>
        <taxon>Exaiptasia</taxon>
    </lineage>
</organism>
<evidence type="ECO:0000313" key="4">
    <source>
        <dbReference type="Proteomes" id="UP000887567"/>
    </source>
</evidence>
<feature type="region of interest" description="Disordered" evidence="1">
    <location>
        <begin position="1"/>
        <end position="36"/>
    </location>
</feature>
<sequence>MGCCLSGDQETDRNGSRGEDHPLLHAPQKEFRHERSEEDFNKHKKMKNILQCLCRSLCLYNPSGWGLIFSFILALICIFQLVYDLFVVSGCPGFDCGFLVKTIEAKPNASAPHRSSFRKTSNTVYTLASVGGLFSYTLLLLSLMLILNRRRKYANKAIGPSDALYEDLTNTQIKIIFTSQVILTFLFVSAVVLFGILVRDQPRDGWYFYLMITGVAAQFIAQWAAIVGCHVFAISSLSLGKLFLLSSQKYALSELEN</sequence>
<dbReference type="KEGG" id="epa:110245702"/>
<keyword evidence="2" id="KW-0472">Membrane</keyword>
<protein>
    <submittedName>
        <fullName evidence="3">Uncharacterized protein</fullName>
    </submittedName>
</protein>
<dbReference type="AlphaFoldDB" id="A0A913XPL6"/>
<feature type="transmembrane region" description="Helical" evidence="2">
    <location>
        <begin position="175"/>
        <end position="196"/>
    </location>
</feature>